<dbReference type="PANTHER" id="PTHR30346:SF0">
    <property type="entry name" value="HCA OPERON TRANSCRIPTIONAL ACTIVATOR HCAR"/>
    <property type="match status" value="1"/>
</dbReference>
<keyword evidence="3" id="KW-0238">DNA-binding</keyword>
<comment type="caution">
    <text evidence="6">The sequence shown here is derived from an EMBL/GenBank/DDBJ whole genome shotgun (WGS) entry which is preliminary data.</text>
</comment>
<evidence type="ECO:0000313" key="7">
    <source>
        <dbReference type="Proteomes" id="UP000824238"/>
    </source>
</evidence>
<keyword evidence="2" id="KW-0805">Transcription regulation</keyword>
<evidence type="ECO:0000313" key="6">
    <source>
        <dbReference type="EMBL" id="HIR55591.1"/>
    </source>
</evidence>
<dbReference type="AlphaFoldDB" id="A0A9D1DMK0"/>
<dbReference type="SUPFAM" id="SSF46785">
    <property type="entry name" value="Winged helix' DNA-binding domain"/>
    <property type="match status" value="1"/>
</dbReference>
<dbReference type="InterPro" id="IPR036390">
    <property type="entry name" value="WH_DNA-bd_sf"/>
</dbReference>
<dbReference type="FunFam" id="1.10.10.10:FF:000001">
    <property type="entry name" value="LysR family transcriptional regulator"/>
    <property type="match status" value="1"/>
</dbReference>
<reference evidence="6" key="2">
    <citation type="journal article" date="2021" name="PeerJ">
        <title>Extensive microbial diversity within the chicken gut microbiome revealed by metagenomics and culture.</title>
        <authorList>
            <person name="Gilroy R."/>
            <person name="Ravi A."/>
            <person name="Getino M."/>
            <person name="Pursley I."/>
            <person name="Horton D.L."/>
            <person name="Alikhan N.F."/>
            <person name="Baker D."/>
            <person name="Gharbi K."/>
            <person name="Hall N."/>
            <person name="Watson M."/>
            <person name="Adriaenssens E.M."/>
            <person name="Foster-Nyarko E."/>
            <person name="Jarju S."/>
            <person name="Secka A."/>
            <person name="Antonio M."/>
            <person name="Oren A."/>
            <person name="Chaudhuri R.R."/>
            <person name="La Ragione R."/>
            <person name="Hildebrand F."/>
            <person name="Pallen M.J."/>
        </authorList>
    </citation>
    <scope>NUCLEOTIDE SEQUENCE</scope>
    <source>
        <strain evidence="6">ChiGjej3B3-7149</strain>
    </source>
</reference>
<sequence>MELEQLRIFCAAAERGSLSRAAAALYISHSTVSRAVSALEASLGAELFSRDSRGVSLTPAGQLLFDGAQELLRLAGELEGKVRNTGGKI</sequence>
<organism evidence="6 7">
    <name type="scientific">Candidatus Scatomorpha intestinigallinarum</name>
    <dbReference type="NCBI Taxonomy" id="2840923"/>
    <lineage>
        <taxon>Bacteria</taxon>
        <taxon>Bacillati</taxon>
        <taxon>Bacillota</taxon>
        <taxon>Clostridia</taxon>
        <taxon>Eubacteriales</taxon>
        <taxon>Candidatus Scatomorpha</taxon>
    </lineage>
</organism>
<dbReference type="PRINTS" id="PR00039">
    <property type="entry name" value="HTHLYSR"/>
</dbReference>
<dbReference type="Proteomes" id="UP000824238">
    <property type="component" value="Unassembled WGS sequence"/>
</dbReference>
<evidence type="ECO:0000256" key="4">
    <source>
        <dbReference type="ARBA" id="ARBA00023163"/>
    </source>
</evidence>
<reference evidence="6" key="1">
    <citation type="submission" date="2020-10" db="EMBL/GenBank/DDBJ databases">
        <authorList>
            <person name="Gilroy R."/>
        </authorList>
    </citation>
    <scope>NUCLEOTIDE SEQUENCE</scope>
    <source>
        <strain evidence="6">ChiGjej3B3-7149</strain>
    </source>
</reference>
<comment type="similarity">
    <text evidence="1">Belongs to the LysR transcriptional regulatory family.</text>
</comment>
<evidence type="ECO:0000256" key="3">
    <source>
        <dbReference type="ARBA" id="ARBA00023125"/>
    </source>
</evidence>
<dbReference type="Pfam" id="PF00126">
    <property type="entry name" value="HTH_1"/>
    <property type="match status" value="1"/>
</dbReference>
<feature type="domain" description="HTH lysR-type" evidence="5">
    <location>
        <begin position="1"/>
        <end position="58"/>
    </location>
</feature>
<dbReference type="InterPro" id="IPR036388">
    <property type="entry name" value="WH-like_DNA-bd_sf"/>
</dbReference>
<protein>
    <submittedName>
        <fullName evidence="6">LysR family transcriptional regulator</fullName>
    </submittedName>
</protein>
<dbReference type="GO" id="GO:0003700">
    <property type="term" value="F:DNA-binding transcription factor activity"/>
    <property type="evidence" value="ECO:0007669"/>
    <property type="project" value="InterPro"/>
</dbReference>
<gene>
    <name evidence="6" type="ORF">IAD36_08375</name>
</gene>
<dbReference type="GO" id="GO:0003677">
    <property type="term" value="F:DNA binding"/>
    <property type="evidence" value="ECO:0007669"/>
    <property type="project" value="UniProtKB-KW"/>
</dbReference>
<evidence type="ECO:0000256" key="1">
    <source>
        <dbReference type="ARBA" id="ARBA00009437"/>
    </source>
</evidence>
<proteinExistence type="inferred from homology"/>
<accession>A0A9D1DMK0</accession>
<dbReference type="PANTHER" id="PTHR30346">
    <property type="entry name" value="TRANSCRIPTIONAL DUAL REGULATOR HCAR-RELATED"/>
    <property type="match status" value="1"/>
</dbReference>
<evidence type="ECO:0000259" key="5">
    <source>
        <dbReference type="PROSITE" id="PS50931"/>
    </source>
</evidence>
<dbReference type="GO" id="GO:0032993">
    <property type="term" value="C:protein-DNA complex"/>
    <property type="evidence" value="ECO:0007669"/>
    <property type="project" value="TreeGrafter"/>
</dbReference>
<name>A0A9D1DMK0_9FIRM</name>
<dbReference type="PROSITE" id="PS50931">
    <property type="entry name" value="HTH_LYSR"/>
    <property type="match status" value="1"/>
</dbReference>
<dbReference type="InterPro" id="IPR000847">
    <property type="entry name" value="LysR_HTH_N"/>
</dbReference>
<evidence type="ECO:0000256" key="2">
    <source>
        <dbReference type="ARBA" id="ARBA00023015"/>
    </source>
</evidence>
<dbReference type="Gene3D" id="1.10.10.10">
    <property type="entry name" value="Winged helix-like DNA-binding domain superfamily/Winged helix DNA-binding domain"/>
    <property type="match status" value="1"/>
</dbReference>
<dbReference type="EMBL" id="DVHH01000198">
    <property type="protein sequence ID" value="HIR55591.1"/>
    <property type="molecule type" value="Genomic_DNA"/>
</dbReference>
<keyword evidence="4" id="KW-0804">Transcription</keyword>